<name>A0A511DPS2_9PSEU</name>
<organism evidence="1 2">
    <name type="scientific">Pseudonocardia sulfidoxydans NBRC 16205</name>
    <dbReference type="NCBI Taxonomy" id="1223511"/>
    <lineage>
        <taxon>Bacteria</taxon>
        <taxon>Bacillati</taxon>
        <taxon>Actinomycetota</taxon>
        <taxon>Actinomycetes</taxon>
        <taxon>Pseudonocardiales</taxon>
        <taxon>Pseudonocardiaceae</taxon>
        <taxon>Pseudonocardia</taxon>
    </lineage>
</organism>
<dbReference type="Proteomes" id="UP000321685">
    <property type="component" value="Unassembled WGS sequence"/>
</dbReference>
<dbReference type="AlphaFoldDB" id="A0A511DPS2"/>
<comment type="caution">
    <text evidence="1">The sequence shown here is derived from an EMBL/GenBank/DDBJ whole genome shotgun (WGS) entry which is preliminary data.</text>
</comment>
<gene>
    <name evidence="1" type="ORF">PSU4_40020</name>
</gene>
<protein>
    <submittedName>
        <fullName evidence="1">Uncharacterized protein</fullName>
    </submittedName>
</protein>
<dbReference type="EMBL" id="BJVJ01000044">
    <property type="protein sequence ID" value="GEL25048.1"/>
    <property type="molecule type" value="Genomic_DNA"/>
</dbReference>
<reference evidence="1 2" key="1">
    <citation type="submission" date="2019-07" db="EMBL/GenBank/DDBJ databases">
        <title>Whole genome shotgun sequence of Pseudonocardia sulfidoxydans NBRC 16205.</title>
        <authorList>
            <person name="Hosoyama A."/>
            <person name="Uohara A."/>
            <person name="Ohji S."/>
            <person name="Ichikawa N."/>
        </authorList>
    </citation>
    <scope>NUCLEOTIDE SEQUENCE [LARGE SCALE GENOMIC DNA]</scope>
    <source>
        <strain evidence="1 2">NBRC 16205</strain>
    </source>
</reference>
<accession>A0A511DPS2</accession>
<keyword evidence="2" id="KW-1185">Reference proteome</keyword>
<proteinExistence type="predicted"/>
<sequence>MGVLASGVENLEWLDGGTAPSVGAAWAAATAAMMAALQVWGRQEFWLSVAGAPVMMIPGLTADGRVDVDDVRAGLDELAAHAIYP</sequence>
<evidence type="ECO:0000313" key="2">
    <source>
        <dbReference type="Proteomes" id="UP000321685"/>
    </source>
</evidence>
<evidence type="ECO:0000313" key="1">
    <source>
        <dbReference type="EMBL" id="GEL25048.1"/>
    </source>
</evidence>